<name>A0ABS2SWI0_9BACI</name>
<dbReference type="RefSeq" id="WP_204466806.1">
    <property type="nucleotide sequence ID" value="NZ_JAFBCV010000009.1"/>
</dbReference>
<accession>A0ABS2SWI0</accession>
<gene>
    <name evidence="1" type="ORF">JOC54_002865</name>
</gene>
<keyword evidence="2" id="KW-1185">Reference proteome</keyword>
<dbReference type="Proteomes" id="UP001179280">
    <property type="component" value="Unassembled WGS sequence"/>
</dbReference>
<protein>
    <submittedName>
        <fullName evidence="1">Uncharacterized protein</fullName>
    </submittedName>
</protein>
<sequence>METHSMYSIVRDLYNLKGNQLENKEKTVKKKFKSIMSTLLIDANIFKNSKGHFAFTDEGRDHLISILNFYDRKKEEFISPWDTEGIDLDELKDLIDITENLLKAQLDGKILKDNLVSLHMNLNYTMKKTISNIQNDFESIIINEAHNLLRIDSTAFFNQEDKEKMLNLYRILLRQTNNNWINLIQYVSEERLIETSNGLTSLKDHFQDKLVIDKDIYSEIESMKQEDQTSEFEQMQGTFTDHVDLETIKKEFNDLKQVEETKHLKLSTIDDNAPSPYKPIEEILDGSVQTLIRDGLWSSAEDLIKIK</sequence>
<organism evidence="1 2">
    <name type="scientific">Shouchella xiaoxiensis</name>
    <dbReference type="NCBI Taxonomy" id="766895"/>
    <lineage>
        <taxon>Bacteria</taxon>
        <taxon>Bacillati</taxon>
        <taxon>Bacillota</taxon>
        <taxon>Bacilli</taxon>
        <taxon>Bacillales</taxon>
        <taxon>Bacillaceae</taxon>
        <taxon>Shouchella</taxon>
    </lineage>
</organism>
<dbReference type="EMBL" id="JAFBCV010000009">
    <property type="protein sequence ID" value="MBM7839585.1"/>
    <property type="molecule type" value="Genomic_DNA"/>
</dbReference>
<reference evidence="1" key="1">
    <citation type="submission" date="2021-01" db="EMBL/GenBank/DDBJ databases">
        <title>Genomic Encyclopedia of Type Strains, Phase IV (KMG-IV): sequencing the most valuable type-strain genomes for metagenomic binning, comparative biology and taxonomic classification.</title>
        <authorList>
            <person name="Goeker M."/>
        </authorList>
    </citation>
    <scope>NUCLEOTIDE SEQUENCE</scope>
    <source>
        <strain evidence="1">DSM 21943</strain>
    </source>
</reference>
<proteinExistence type="predicted"/>
<evidence type="ECO:0000313" key="2">
    <source>
        <dbReference type="Proteomes" id="UP001179280"/>
    </source>
</evidence>
<comment type="caution">
    <text evidence="1">The sequence shown here is derived from an EMBL/GenBank/DDBJ whole genome shotgun (WGS) entry which is preliminary data.</text>
</comment>
<evidence type="ECO:0000313" key="1">
    <source>
        <dbReference type="EMBL" id="MBM7839585.1"/>
    </source>
</evidence>